<organism evidence="7 8">
    <name type="scientific">Lasiosphaeria miniovina</name>
    <dbReference type="NCBI Taxonomy" id="1954250"/>
    <lineage>
        <taxon>Eukaryota</taxon>
        <taxon>Fungi</taxon>
        <taxon>Dikarya</taxon>
        <taxon>Ascomycota</taxon>
        <taxon>Pezizomycotina</taxon>
        <taxon>Sordariomycetes</taxon>
        <taxon>Sordariomycetidae</taxon>
        <taxon>Sordariales</taxon>
        <taxon>Lasiosphaeriaceae</taxon>
        <taxon>Lasiosphaeria</taxon>
    </lineage>
</organism>
<dbReference type="PROSITE" id="PS00217">
    <property type="entry name" value="SUGAR_TRANSPORT_2"/>
    <property type="match status" value="1"/>
</dbReference>
<evidence type="ECO:0000256" key="3">
    <source>
        <dbReference type="ARBA" id="ARBA00022989"/>
    </source>
</evidence>
<comment type="subcellular location">
    <subcellularLocation>
        <location evidence="1">Membrane</location>
        <topology evidence="1">Multi-pass membrane protein</topology>
    </subcellularLocation>
</comment>
<accession>A0AA39ZZ31</accession>
<keyword evidence="2 5" id="KW-0812">Transmembrane</keyword>
<keyword evidence="8" id="KW-1185">Reference proteome</keyword>
<keyword evidence="4 5" id="KW-0472">Membrane</keyword>
<dbReference type="Pfam" id="PF07690">
    <property type="entry name" value="MFS_1"/>
    <property type="match status" value="1"/>
</dbReference>
<dbReference type="GeneID" id="85329283"/>
<dbReference type="PROSITE" id="PS50850">
    <property type="entry name" value="MFS"/>
    <property type="match status" value="1"/>
</dbReference>
<evidence type="ECO:0000256" key="2">
    <source>
        <dbReference type="ARBA" id="ARBA00022692"/>
    </source>
</evidence>
<dbReference type="Proteomes" id="UP001172101">
    <property type="component" value="Unassembled WGS sequence"/>
</dbReference>
<feature type="transmembrane region" description="Helical" evidence="5">
    <location>
        <begin position="134"/>
        <end position="153"/>
    </location>
</feature>
<evidence type="ECO:0000256" key="4">
    <source>
        <dbReference type="ARBA" id="ARBA00023136"/>
    </source>
</evidence>
<evidence type="ECO:0000259" key="6">
    <source>
        <dbReference type="PROSITE" id="PS50850"/>
    </source>
</evidence>
<dbReference type="EMBL" id="JAUIRO010000007">
    <property type="protein sequence ID" value="KAK0706306.1"/>
    <property type="molecule type" value="Genomic_DNA"/>
</dbReference>
<sequence>MGATVSRPEIPESLTTRLQKRRFIRRAIDAHGFRWLVYAVAASGFLTDSWNLFATNAILPSLAFVYWPEETSGWRESLINCMTLGGSAVGQLLFGYLADKYGRTRLYGIELVIVLFTTIALSASSTGVNGSIAVLPWIASMRFLMGVGIGAEYPLSASICTEWASTSARAKMMVAVFLMQPLGQLISQLVAYGVLLGYNKTYNLQSCRAPSEGDCGKIVDMIWRWVAGVGAIPALIAIIFRFQINDPGLYDLDVKDEGTRAVQNTMTLYGYRRMSTQIPDSENDGESIEMSGDIMHDGHHMNGAAVHHEPEEELPEQFSRKDLKDYFITQGNWRSLAGTSMCWLLLDIAFYGLGLSNPGSLAKLWAYVPEGTTLTDVPSWNPNAAKPQSSIFEALRDNAIQNLVTVCVGSMTGCLLLLLIIDYIPRKEFLTYSFVWMAVLFFICGGSFFSVFHNDFHAVSIVLVALCYFSFNLGPNTLTFVIPAEIFPTRYRATCHGIAAAAGKLGSVLVQSTLPSWTVNGVHVSDPNSNGLGWVFITYGFVMALGAVSSWAWIPSLQEHHRVGGGADAPATATVLRTRGPPSLRLPSKTLEILGKGIVQARNDGELIGMRDNFVHLWSRLWKKSRRD</sequence>
<feature type="transmembrane region" description="Helical" evidence="5">
    <location>
        <begin position="399"/>
        <end position="421"/>
    </location>
</feature>
<evidence type="ECO:0000256" key="1">
    <source>
        <dbReference type="ARBA" id="ARBA00004141"/>
    </source>
</evidence>
<feature type="transmembrane region" description="Helical" evidence="5">
    <location>
        <begin position="222"/>
        <end position="240"/>
    </location>
</feature>
<dbReference type="AlphaFoldDB" id="A0AA39ZZ31"/>
<dbReference type="SUPFAM" id="SSF103473">
    <property type="entry name" value="MFS general substrate transporter"/>
    <property type="match status" value="1"/>
</dbReference>
<comment type="caution">
    <text evidence="7">The sequence shown here is derived from an EMBL/GenBank/DDBJ whole genome shotgun (WGS) entry which is preliminary data.</text>
</comment>
<dbReference type="InterPro" id="IPR020846">
    <property type="entry name" value="MFS_dom"/>
</dbReference>
<dbReference type="Gene3D" id="1.20.1250.20">
    <property type="entry name" value="MFS general substrate transporter like domains"/>
    <property type="match status" value="2"/>
</dbReference>
<proteinExistence type="predicted"/>
<feature type="transmembrane region" description="Helical" evidence="5">
    <location>
        <begin position="333"/>
        <end position="353"/>
    </location>
</feature>
<feature type="transmembrane region" description="Helical" evidence="5">
    <location>
        <begin position="534"/>
        <end position="554"/>
    </location>
</feature>
<keyword evidence="3 5" id="KW-1133">Transmembrane helix</keyword>
<feature type="transmembrane region" description="Helical" evidence="5">
    <location>
        <begin position="433"/>
        <end position="452"/>
    </location>
</feature>
<dbReference type="RefSeq" id="XP_060291400.1">
    <property type="nucleotide sequence ID" value="XM_060446013.1"/>
</dbReference>
<name>A0AA39ZZ31_9PEZI</name>
<protein>
    <submittedName>
        <fullName evidence="7">Major facilitator superfamily domain-containing protein</fullName>
    </submittedName>
</protein>
<dbReference type="GO" id="GO:0022857">
    <property type="term" value="F:transmembrane transporter activity"/>
    <property type="evidence" value="ECO:0007669"/>
    <property type="project" value="InterPro"/>
</dbReference>
<dbReference type="InterPro" id="IPR036259">
    <property type="entry name" value="MFS_trans_sf"/>
</dbReference>
<dbReference type="PANTHER" id="PTHR24064">
    <property type="entry name" value="SOLUTE CARRIER FAMILY 22 MEMBER"/>
    <property type="match status" value="1"/>
</dbReference>
<evidence type="ECO:0000313" key="7">
    <source>
        <dbReference type="EMBL" id="KAK0706306.1"/>
    </source>
</evidence>
<feature type="transmembrane region" description="Helical" evidence="5">
    <location>
        <begin position="109"/>
        <end position="128"/>
    </location>
</feature>
<dbReference type="InterPro" id="IPR011701">
    <property type="entry name" value="MFS"/>
</dbReference>
<dbReference type="InterPro" id="IPR005829">
    <property type="entry name" value="Sugar_transporter_CS"/>
</dbReference>
<gene>
    <name evidence="7" type="ORF">B0T26DRAFT_755824</name>
</gene>
<evidence type="ECO:0000256" key="5">
    <source>
        <dbReference type="SAM" id="Phobius"/>
    </source>
</evidence>
<feature type="domain" description="Major facilitator superfamily (MFS) profile" evidence="6">
    <location>
        <begin position="37"/>
        <end position="558"/>
    </location>
</feature>
<dbReference type="GO" id="GO:0016020">
    <property type="term" value="C:membrane"/>
    <property type="evidence" value="ECO:0007669"/>
    <property type="project" value="UniProtKB-SubCell"/>
</dbReference>
<feature type="transmembrane region" description="Helical" evidence="5">
    <location>
        <begin position="174"/>
        <end position="195"/>
    </location>
</feature>
<feature type="transmembrane region" description="Helical" evidence="5">
    <location>
        <begin position="493"/>
        <end position="514"/>
    </location>
</feature>
<reference evidence="7" key="1">
    <citation type="submission" date="2023-06" db="EMBL/GenBank/DDBJ databases">
        <title>Genome-scale phylogeny and comparative genomics of the fungal order Sordariales.</title>
        <authorList>
            <consortium name="Lawrence Berkeley National Laboratory"/>
            <person name="Hensen N."/>
            <person name="Bonometti L."/>
            <person name="Westerberg I."/>
            <person name="Brannstrom I.O."/>
            <person name="Guillou S."/>
            <person name="Cros-Aarteil S."/>
            <person name="Calhoun S."/>
            <person name="Haridas S."/>
            <person name="Kuo A."/>
            <person name="Mondo S."/>
            <person name="Pangilinan J."/>
            <person name="Riley R."/>
            <person name="LaButti K."/>
            <person name="Andreopoulos B."/>
            <person name="Lipzen A."/>
            <person name="Chen C."/>
            <person name="Yanf M."/>
            <person name="Daum C."/>
            <person name="Ng V."/>
            <person name="Clum A."/>
            <person name="Steindorff A."/>
            <person name="Ohm R."/>
            <person name="Martin F."/>
            <person name="Silar P."/>
            <person name="Natvig D."/>
            <person name="Lalanne C."/>
            <person name="Gautier V."/>
            <person name="Ament-velasquez S.L."/>
            <person name="Kruys A."/>
            <person name="Hutchinson M.I."/>
            <person name="Powell A.J."/>
            <person name="Barry K."/>
            <person name="Miller A.N."/>
            <person name="Grigoriev I.V."/>
            <person name="Debuchy R."/>
            <person name="Gladieux P."/>
            <person name="Thoren M.H."/>
            <person name="Johannesson H."/>
        </authorList>
    </citation>
    <scope>NUCLEOTIDE SEQUENCE</scope>
    <source>
        <strain evidence="7">SMH2392-1A</strain>
    </source>
</reference>
<evidence type="ECO:0000313" key="8">
    <source>
        <dbReference type="Proteomes" id="UP001172101"/>
    </source>
</evidence>
<feature type="transmembrane region" description="Helical" evidence="5">
    <location>
        <begin position="458"/>
        <end position="481"/>
    </location>
</feature>